<name>A0A150PMB3_SORCE</name>
<evidence type="ECO:0000313" key="4">
    <source>
        <dbReference type="Proteomes" id="UP000075420"/>
    </source>
</evidence>
<evidence type="ECO:0000256" key="2">
    <source>
        <dbReference type="SAM" id="SignalP"/>
    </source>
</evidence>
<feature type="chain" id="PRO_5007565733" description="Integral membrane protein" evidence="2">
    <location>
        <begin position="25"/>
        <end position="359"/>
    </location>
</feature>
<dbReference type="EMBL" id="JELY01001123">
    <property type="protein sequence ID" value="KYF56834.1"/>
    <property type="molecule type" value="Genomic_DNA"/>
</dbReference>
<feature type="signal peptide" evidence="2">
    <location>
        <begin position="1"/>
        <end position="24"/>
    </location>
</feature>
<keyword evidence="1" id="KW-1133">Transmembrane helix</keyword>
<dbReference type="Proteomes" id="UP000075420">
    <property type="component" value="Unassembled WGS sequence"/>
</dbReference>
<feature type="transmembrane region" description="Helical" evidence="1">
    <location>
        <begin position="202"/>
        <end position="223"/>
    </location>
</feature>
<evidence type="ECO:0000313" key="3">
    <source>
        <dbReference type="EMBL" id="KYF56834.1"/>
    </source>
</evidence>
<feature type="transmembrane region" description="Helical" evidence="1">
    <location>
        <begin position="297"/>
        <end position="315"/>
    </location>
</feature>
<evidence type="ECO:0008006" key="5">
    <source>
        <dbReference type="Google" id="ProtNLM"/>
    </source>
</evidence>
<keyword evidence="1" id="KW-0472">Membrane</keyword>
<proteinExistence type="predicted"/>
<keyword evidence="2" id="KW-0732">Signal</keyword>
<reference evidence="3 4" key="1">
    <citation type="submission" date="2014-02" db="EMBL/GenBank/DDBJ databases">
        <title>The small core and large imbalanced accessory genome model reveals a collaborative survival strategy of Sorangium cellulosum strains in nature.</title>
        <authorList>
            <person name="Han K."/>
            <person name="Peng R."/>
            <person name="Blom J."/>
            <person name="Li Y.-Z."/>
        </authorList>
    </citation>
    <scope>NUCLEOTIDE SEQUENCE [LARGE SCALE GENOMIC DNA]</scope>
    <source>
        <strain evidence="3 4">So0157-25</strain>
    </source>
</reference>
<sequence length="359" mass="36329">MNTRPLVSLLSALLVSSVAWTAAAQYGAPPYGGQPGGAPPYGGQPGGAYGAPYGQPPAPYGGYAYPQKKTQPKSTPLEVGYLYATSVAYGVGTGIWFDAVAGIEDPGVQFIAPALLGVAAPVGVYFLDSPPMPRGLPSAIATGMVIGAGEGLGIASYQYVSAPEGKEWGFLGLATAEVIGSTVGGAAGLGFYYLLRPKPQTNMLLASAAVWGSLIGSEFGAAASNGSWRESNDSISLGGLIGFNVATAGAVGLSIAWTPSWNQLAWMWGGLGIGTVVSLPIYLAYIGSDHDPRRGLIAQGAAGTLGIVAGALFLGSPDRGGDVASGEEDRRDPAFARVLGGSLVPYRGGMGAVVLGELW</sequence>
<feature type="transmembrane region" description="Helical" evidence="1">
    <location>
        <begin position="264"/>
        <end position="285"/>
    </location>
</feature>
<feature type="transmembrane region" description="Helical" evidence="1">
    <location>
        <begin position="235"/>
        <end position="257"/>
    </location>
</feature>
<accession>A0A150PMB3</accession>
<comment type="caution">
    <text evidence="3">The sequence shown here is derived from an EMBL/GenBank/DDBJ whole genome shotgun (WGS) entry which is preliminary data.</text>
</comment>
<protein>
    <recommendedName>
        <fullName evidence="5">Integral membrane protein</fullName>
    </recommendedName>
</protein>
<feature type="transmembrane region" description="Helical" evidence="1">
    <location>
        <begin position="171"/>
        <end position="195"/>
    </location>
</feature>
<dbReference type="AlphaFoldDB" id="A0A150PMB3"/>
<feature type="transmembrane region" description="Helical" evidence="1">
    <location>
        <begin position="110"/>
        <end position="127"/>
    </location>
</feature>
<organism evidence="3 4">
    <name type="scientific">Sorangium cellulosum</name>
    <name type="common">Polyangium cellulosum</name>
    <dbReference type="NCBI Taxonomy" id="56"/>
    <lineage>
        <taxon>Bacteria</taxon>
        <taxon>Pseudomonadati</taxon>
        <taxon>Myxococcota</taxon>
        <taxon>Polyangia</taxon>
        <taxon>Polyangiales</taxon>
        <taxon>Polyangiaceae</taxon>
        <taxon>Sorangium</taxon>
    </lineage>
</organism>
<keyword evidence="1" id="KW-0812">Transmembrane</keyword>
<evidence type="ECO:0000256" key="1">
    <source>
        <dbReference type="SAM" id="Phobius"/>
    </source>
</evidence>
<gene>
    <name evidence="3" type="ORF">BE08_30265</name>
</gene>